<evidence type="ECO:0008006" key="6">
    <source>
        <dbReference type="Google" id="ProtNLM"/>
    </source>
</evidence>
<sequence length="360" mass="39487">MSQETFTDICPTQLIYGSIKDKIITIIEGKECIIVTTSHSPYSLGIIDIVKQVFKENNVDYFIYDKITPNPLYTSIKECVDLTKNFGDFILGIGGGSAIDAAKAVSLMKNGVDILNSDGNGIPVNGILTLSGSGTEVTPFSILNLPNGTKKSIKAHMFLGKCLIDKDLQLHISDKYQCALVIDILSHCIESYLSVKATPRSMEASKKGIQMIFRHGKIGIQQIREMDCISASVIGGVAITVAGTSVPHGLGYYITTHYGISHGFACGIFSCAYLKLSEKQEICGKRLKLLYDELNIQSGEIGLFVNNLLYQFMDKVQVKEQEVAIMVNEFLASGKNKQHPDFLDQNNIKDIIQESVNVIA</sequence>
<dbReference type="Gene3D" id="3.40.50.1970">
    <property type="match status" value="1"/>
</dbReference>
<dbReference type="Gene3D" id="1.20.1090.10">
    <property type="entry name" value="Dehydroquinate synthase-like - alpha domain"/>
    <property type="match status" value="1"/>
</dbReference>
<keyword evidence="5" id="KW-1185">Reference proteome</keyword>
<evidence type="ECO:0000313" key="5">
    <source>
        <dbReference type="Proteomes" id="UP001628156"/>
    </source>
</evidence>
<dbReference type="PANTHER" id="PTHR11496">
    <property type="entry name" value="ALCOHOL DEHYDROGENASE"/>
    <property type="match status" value="1"/>
</dbReference>
<evidence type="ECO:0000256" key="1">
    <source>
        <dbReference type="ARBA" id="ARBA00023002"/>
    </source>
</evidence>
<organism evidence="4 5">
    <name type="scientific">Entamoeba nuttalli</name>
    <dbReference type="NCBI Taxonomy" id="412467"/>
    <lineage>
        <taxon>Eukaryota</taxon>
        <taxon>Amoebozoa</taxon>
        <taxon>Evosea</taxon>
        <taxon>Archamoebae</taxon>
        <taxon>Mastigamoebida</taxon>
        <taxon>Entamoebidae</taxon>
        <taxon>Entamoeba</taxon>
    </lineage>
</organism>
<reference evidence="4 5" key="1">
    <citation type="journal article" date="2019" name="PLoS Negl. Trop. Dis.">
        <title>Whole genome sequencing of Entamoeba nuttalli reveals mammalian host-related molecular signatures and a novel octapeptide-repeat surface protein.</title>
        <authorList>
            <person name="Tanaka M."/>
            <person name="Makiuchi T."/>
            <person name="Komiyama T."/>
            <person name="Shiina T."/>
            <person name="Osaki K."/>
            <person name="Tachibana H."/>
        </authorList>
    </citation>
    <scope>NUCLEOTIDE SEQUENCE [LARGE SCALE GENOMIC DNA]</scope>
    <source>
        <strain evidence="4 5">P19-061405</strain>
    </source>
</reference>
<dbReference type="InterPro" id="IPR039697">
    <property type="entry name" value="Alcohol_dehydrogenase_Fe"/>
</dbReference>
<evidence type="ECO:0000313" key="4">
    <source>
        <dbReference type="EMBL" id="GAB1223789.1"/>
    </source>
</evidence>
<dbReference type="SUPFAM" id="SSF56796">
    <property type="entry name" value="Dehydroquinate synthase-like"/>
    <property type="match status" value="1"/>
</dbReference>
<dbReference type="CDD" id="cd08181">
    <property type="entry name" value="PPD-like"/>
    <property type="match status" value="1"/>
</dbReference>
<dbReference type="Proteomes" id="UP001628156">
    <property type="component" value="Unassembled WGS sequence"/>
</dbReference>
<dbReference type="Pfam" id="PF25137">
    <property type="entry name" value="ADH_Fe_C"/>
    <property type="match status" value="1"/>
</dbReference>
<evidence type="ECO:0000259" key="3">
    <source>
        <dbReference type="Pfam" id="PF25137"/>
    </source>
</evidence>
<protein>
    <recommendedName>
        <fullName evidence="6">Alcohol dehydrogenase</fullName>
    </recommendedName>
</protein>
<accession>A0ABQ0DLQ0</accession>
<dbReference type="EMBL" id="BAAFRS010000161">
    <property type="protein sequence ID" value="GAB1223789.1"/>
    <property type="molecule type" value="Genomic_DNA"/>
</dbReference>
<gene>
    <name evidence="4" type="ORF">ENUP19_0161G0048</name>
</gene>
<proteinExistence type="predicted"/>
<feature type="domain" description="Alcohol dehydrogenase iron-type/glycerol dehydrogenase GldA" evidence="2">
    <location>
        <begin position="29"/>
        <end position="157"/>
    </location>
</feature>
<dbReference type="PANTHER" id="PTHR11496:SF103">
    <property type="entry name" value="DEHYDROGENASE, PUTATIVE-RELATED"/>
    <property type="match status" value="1"/>
</dbReference>
<feature type="domain" description="Fe-containing alcohol dehydrogenase-like C-terminal" evidence="3">
    <location>
        <begin position="182"/>
        <end position="318"/>
    </location>
</feature>
<name>A0ABQ0DLQ0_9EUKA</name>
<dbReference type="InterPro" id="IPR001670">
    <property type="entry name" value="ADH_Fe/GldA"/>
</dbReference>
<dbReference type="InterPro" id="IPR056798">
    <property type="entry name" value="ADH_Fe_C"/>
</dbReference>
<comment type="caution">
    <text evidence="4">The sequence shown here is derived from an EMBL/GenBank/DDBJ whole genome shotgun (WGS) entry which is preliminary data.</text>
</comment>
<keyword evidence="1" id="KW-0560">Oxidoreductase</keyword>
<evidence type="ECO:0000259" key="2">
    <source>
        <dbReference type="Pfam" id="PF00465"/>
    </source>
</evidence>
<dbReference type="Pfam" id="PF00465">
    <property type="entry name" value="Fe-ADH"/>
    <property type="match status" value="1"/>
</dbReference>